<dbReference type="GO" id="GO:0000156">
    <property type="term" value="F:phosphorelay response regulator activity"/>
    <property type="evidence" value="ECO:0007669"/>
    <property type="project" value="TreeGrafter"/>
</dbReference>
<feature type="DNA-binding region" description="OmpR/PhoB-type" evidence="3">
    <location>
        <begin position="129"/>
        <end position="226"/>
    </location>
</feature>
<evidence type="ECO:0000259" key="5">
    <source>
        <dbReference type="PROSITE" id="PS50110"/>
    </source>
</evidence>
<evidence type="ECO:0000313" key="7">
    <source>
        <dbReference type="EMBL" id="MBB5222408.1"/>
    </source>
</evidence>
<dbReference type="InterPro" id="IPR001789">
    <property type="entry name" value="Sig_transdc_resp-reg_receiver"/>
</dbReference>
<gene>
    <name evidence="7" type="ORF">HNP73_002344</name>
</gene>
<dbReference type="Gene3D" id="1.10.10.10">
    <property type="entry name" value="Winged helix-like DNA-binding domain superfamily/Winged helix DNA-binding domain"/>
    <property type="match status" value="1"/>
</dbReference>
<dbReference type="PANTHER" id="PTHR48111:SF50">
    <property type="entry name" value="KDP OPERON TRANSCRIPTIONAL REGULATORY PROTEIN KDPE"/>
    <property type="match status" value="1"/>
</dbReference>
<dbReference type="GO" id="GO:0000976">
    <property type="term" value="F:transcription cis-regulatory region binding"/>
    <property type="evidence" value="ECO:0007669"/>
    <property type="project" value="TreeGrafter"/>
</dbReference>
<keyword evidence="1 3" id="KW-0238">DNA-binding</keyword>
<dbReference type="GO" id="GO:0005829">
    <property type="term" value="C:cytosol"/>
    <property type="evidence" value="ECO:0007669"/>
    <property type="project" value="TreeGrafter"/>
</dbReference>
<dbReference type="Pfam" id="PF00072">
    <property type="entry name" value="Response_reg"/>
    <property type="match status" value="1"/>
</dbReference>
<dbReference type="GO" id="GO:0006355">
    <property type="term" value="P:regulation of DNA-templated transcription"/>
    <property type="evidence" value="ECO:0007669"/>
    <property type="project" value="InterPro"/>
</dbReference>
<evidence type="ECO:0000256" key="2">
    <source>
        <dbReference type="PROSITE-ProRule" id="PRU00169"/>
    </source>
</evidence>
<dbReference type="Proteomes" id="UP000549457">
    <property type="component" value="Unassembled WGS sequence"/>
</dbReference>
<organism evidence="7 8">
    <name type="scientific">Amaricoccus macauensis</name>
    <dbReference type="NCBI Taxonomy" id="57001"/>
    <lineage>
        <taxon>Bacteria</taxon>
        <taxon>Pseudomonadati</taxon>
        <taxon>Pseudomonadota</taxon>
        <taxon>Alphaproteobacteria</taxon>
        <taxon>Rhodobacterales</taxon>
        <taxon>Paracoccaceae</taxon>
        <taxon>Amaricoccus</taxon>
    </lineage>
</organism>
<keyword evidence="2" id="KW-0597">Phosphoprotein</keyword>
<comment type="caution">
    <text evidence="7">The sequence shown here is derived from an EMBL/GenBank/DDBJ whole genome shotgun (WGS) entry which is preliminary data.</text>
</comment>
<evidence type="ECO:0000256" key="3">
    <source>
        <dbReference type="PROSITE-ProRule" id="PRU01091"/>
    </source>
</evidence>
<dbReference type="SUPFAM" id="SSF52172">
    <property type="entry name" value="CheY-like"/>
    <property type="match status" value="1"/>
</dbReference>
<dbReference type="SMART" id="SM00448">
    <property type="entry name" value="REC"/>
    <property type="match status" value="1"/>
</dbReference>
<feature type="domain" description="Response regulatory" evidence="5">
    <location>
        <begin position="7"/>
        <end position="119"/>
    </location>
</feature>
<reference evidence="7 8" key="1">
    <citation type="submission" date="2020-08" db="EMBL/GenBank/DDBJ databases">
        <title>Genomic Encyclopedia of Type Strains, Phase IV (KMG-IV): sequencing the most valuable type-strain genomes for metagenomic binning, comparative biology and taxonomic classification.</title>
        <authorList>
            <person name="Goeker M."/>
        </authorList>
    </citation>
    <scope>NUCLEOTIDE SEQUENCE [LARGE SCALE GENOMIC DNA]</scope>
    <source>
        <strain evidence="7 8">DSM 101730</strain>
    </source>
</reference>
<dbReference type="SMART" id="SM00862">
    <property type="entry name" value="Trans_reg_C"/>
    <property type="match status" value="1"/>
</dbReference>
<dbReference type="Gene3D" id="3.40.50.2300">
    <property type="match status" value="1"/>
</dbReference>
<evidence type="ECO:0000256" key="4">
    <source>
        <dbReference type="SAM" id="MobiDB-lite"/>
    </source>
</evidence>
<proteinExistence type="predicted"/>
<dbReference type="RefSeq" id="WP_184149191.1">
    <property type="nucleotide sequence ID" value="NZ_JACHFM010000002.1"/>
</dbReference>
<name>A0A840SPS7_9RHOB</name>
<evidence type="ECO:0000256" key="1">
    <source>
        <dbReference type="ARBA" id="ARBA00023125"/>
    </source>
</evidence>
<dbReference type="EMBL" id="JACHFM010000002">
    <property type="protein sequence ID" value="MBB5222408.1"/>
    <property type="molecule type" value="Genomic_DNA"/>
</dbReference>
<accession>A0A840SPS7</accession>
<dbReference type="InterPro" id="IPR036388">
    <property type="entry name" value="WH-like_DNA-bd_sf"/>
</dbReference>
<dbReference type="Pfam" id="PF00486">
    <property type="entry name" value="Trans_reg_C"/>
    <property type="match status" value="1"/>
</dbReference>
<feature type="modified residue" description="4-aspartylphosphate" evidence="2">
    <location>
        <position position="54"/>
    </location>
</feature>
<dbReference type="AlphaFoldDB" id="A0A840SPS7"/>
<dbReference type="InterPro" id="IPR001867">
    <property type="entry name" value="OmpR/PhoB-type_DNA-bd"/>
</dbReference>
<keyword evidence="8" id="KW-1185">Reference proteome</keyword>
<dbReference type="CDD" id="cd00383">
    <property type="entry name" value="trans_reg_C"/>
    <property type="match status" value="1"/>
</dbReference>
<dbReference type="InterPro" id="IPR011006">
    <property type="entry name" value="CheY-like_superfamily"/>
</dbReference>
<evidence type="ECO:0000313" key="8">
    <source>
        <dbReference type="Proteomes" id="UP000549457"/>
    </source>
</evidence>
<dbReference type="InterPro" id="IPR039420">
    <property type="entry name" value="WalR-like"/>
</dbReference>
<feature type="domain" description="OmpR/PhoB-type" evidence="6">
    <location>
        <begin position="129"/>
        <end position="226"/>
    </location>
</feature>
<evidence type="ECO:0000259" key="6">
    <source>
        <dbReference type="PROSITE" id="PS51755"/>
    </source>
</evidence>
<dbReference type="PROSITE" id="PS50110">
    <property type="entry name" value="RESPONSE_REGULATORY"/>
    <property type="match status" value="1"/>
</dbReference>
<feature type="compositionally biased region" description="Basic and acidic residues" evidence="4">
    <location>
        <begin position="203"/>
        <end position="216"/>
    </location>
</feature>
<dbReference type="GO" id="GO:0032993">
    <property type="term" value="C:protein-DNA complex"/>
    <property type="evidence" value="ECO:0007669"/>
    <property type="project" value="TreeGrafter"/>
</dbReference>
<dbReference type="PANTHER" id="PTHR48111">
    <property type="entry name" value="REGULATOR OF RPOS"/>
    <property type="match status" value="1"/>
</dbReference>
<dbReference type="PROSITE" id="PS51755">
    <property type="entry name" value="OMPR_PHOB"/>
    <property type="match status" value="1"/>
</dbReference>
<sequence>MNATSPRILVVDDEPPIRRLLRTGLESQGYIVSDAATAAEALRQVGGADLVILDLGLPDATGQELLARWRAAGNTVPVVILSSRTDEPGIVEALELGADDYVTKPFGMRELIARLRTALRHRLQADGEEAVFQSGGLTVDLVRRVVQINGETVSLTPREYDILRVMVQHAGKVLTHQFLIRAVWGGHADVQNLRVHVRQLRQKIEPDPQRPTHVRTETGVGYRLQASAPEEDAPGP</sequence>
<feature type="region of interest" description="Disordered" evidence="4">
    <location>
        <begin position="203"/>
        <end position="236"/>
    </location>
</feature>
<protein>
    <submittedName>
        <fullName evidence="7">Two-component system KDP operon response regulator KdpE</fullName>
    </submittedName>
</protein>